<keyword evidence="3" id="KW-0808">Transferase</keyword>
<proteinExistence type="inferred from homology"/>
<reference evidence="7" key="2">
    <citation type="submission" date="2011-04" db="EMBL/GenBank/DDBJ databases">
        <title>The complete genome of chromosome of Treponema succinifaciens DSM 2489.</title>
        <authorList>
            <person name="Lucas S."/>
            <person name="Copeland A."/>
            <person name="Lapidus A."/>
            <person name="Bruce D."/>
            <person name="Goodwin L."/>
            <person name="Pitluck S."/>
            <person name="Peters L."/>
            <person name="Kyrpides N."/>
            <person name="Mavromatis K."/>
            <person name="Ivanova N."/>
            <person name="Ovchinnikova G."/>
            <person name="Teshima H."/>
            <person name="Detter J.C."/>
            <person name="Tapia R."/>
            <person name="Han C."/>
            <person name="Land M."/>
            <person name="Hauser L."/>
            <person name="Markowitz V."/>
            <person name="Cheng J.-F."/>
            <person name="Hugenholtz P."/>
            <person name="Woyke T."/>
            <person name="Wu D."/>
            <person name="Gronow S."/>
            <person name="Wellnitz S."/>
            <person name="Brambilla E."/>
            <person name="Klenk H.-P."/>
            <person name="Eisen J.A."/>
        </authorList>
    </citation>
    <scope>NUCLEOTIDE SEQUENCE [LARGE SCALE GENOMIC DNA]</scope>
    <source>
        <strain evidence="7">ATCC 33096 / DSM 2489 / 6091</strain>
    </source>
</reference>
<dbReference type="InterPro" id="IPR029028">
    <property type="entry name" value="Alpha/beta_knot_MTases"/>
</dbReference>
<dbReference type="PANTHER" id="PTHR42786:SF2">
    <property type="entry name" value="TRNA (CYTIDINE_URIDINE-2'-O-)-METHYLTRANSFERASE TRMJ"/>
    <property type="match status" value="1"/>
</dbReference>
<evidence type="ECO:0000313" key="6">
    <source>
        <dbReference type="EMBL" id="AEB13038.1"/>
    </source>
</evidence>
<evidence type="ECO:0000256" key="2">
    <source>
        <dbReference type="ARBA" id="ARBA00022603"/>
    </source>
</evidence>
<dbReference type="InterPro" id="IPR004384">
    <property type="entry name" value="RNA_MeTrfase_TrmJ/LasT"/>
</dbReference>
<keyword evidence="4" id="KW-0949">S-adenosyl-L-methionine</keyword>
<dbReference type="EMBL" id="CP002631">
    <property type="protein sequence ID" value="AEB13038.1"/>
    <property type="molecule type" value="Genomic_DNA"/>
</dbReference>
<dbReference type="InterPro" id="IPR001537">
    <property type="entry name" value="SpoU_MeTrfase"/>
</dbReference>
<dbReference type="AlphaFoldDB" id="F2NU74"/>
<name>F2NU74_TRES6</name>
<keyword evidence="7" id="KW-1185">Reference proteome</keyword>
<dbReference type="Gene3D" id="3.40.1280.10">
    <property type="match status" value="1"/>
</dbReference>
<evidence type="ECO:0000256" key="4">
    <source>
        <dbReference type="ARBA" id="ARBA00022691"/>
    </source>
</evidence>
<dbReference type="CDD" id="cd18093">
    <property type="entry name" value="SpoU-like_TrmJ"/>
    <property type="match status" value="1"/>
</dbReference>
<evidence type="ECO:0000256" key="3">
    <source>
        <dbReference type="ARBA" id="ARBA00022679"/>
    </source>
</evidence>
<dbReference type="InterPro" id="IPR029026">
    <property type="entry name" value="tRNA_m1G_MTases_N"/>
</dbReference>
<dbReference type="GO" id="GO:0005829">
    <property type="term" value="C:cytosol"/>
    <property type="evidence" value="ECO:0007669"/>
    <property type="project" value="TreeGrafter"/>
</dbReference>
<dbReference type="SUPFAM" id="SSF75217">
    <property type="entry name" value="alpha/beta knot"/>
    <property type="match status" value="1"/>
</dbReference>
<comment type="similarity">
    <text evidence="1">Belongs to the class IV-like SAM-binding methyltransferase superfamily. RNA methyltransferase TrmH family.</text>
</comment>
<dbReference type="Pfam" id="PF00588">
    <property type="entry name" value="SpoU_methylase"/>
    <property type="match status" value="1"/>
</dbReference>
<evidence type="ECO:0000313" key="7">
    <source>
        <dbReference type="Proteomes" id="UP000006852"/>
    </source>
</evidence>
<evidence type="ECO:0000259" key="5">
    <source>
        <dbReference type="Pfam" id="PF00588"/>
    </source>
</evidence>
<sequence>MNLDNIVIVLSRPEEPRNIGAACRAMANNGIHKLRIVGKKEEIDLDKVHVLAIHASYIFDNAEYFSSITEACSDCVCSCGTTRRRGKKRKGKLLLPEEFAKTANRISGTEKKGGKVAVVFGNERTGLDDNEILECEMGVTIPSSEEFGSLNLSHAVQIMCYTLFRYNEKNKIGYTPIDSKRLKKTVTTIADNLQKIGFFSVTGRKDMEIFWRDILSRSALSEGEAQYIEKIFDKAAGLSKKR</sequence>
<reference evidence="6 7" key="1">
    <citation type="journal article" date="2011" name="Stand. Genomic Sci.">
        <title>Complete genome sequence of Treponema succinifaciens type strain (6091).</title>
        <authorList>
            <person name="Han C."/>
            <person name="Gronow S."/>
            <person name="Teshima H."/>
            <person name="Lapidus A."/>
            <person name="Nolan M."/>
            <person name="Lucas S."/>
            <person name="Hammon N."/>
            <person name="Deshpande S."/>
            <person name="Cheng J.F."/>
            <person name="Zeytun A."/>
            <person name="Tapia R."/>
            <person name="Goodwin L."/>
            <person name="Pitluck S."/>
            <person name="Liolios K."/>
            <person name="Pagani I."/>
            <person name="Ivanova N."/>
            <person name="Mavromatis K."/>
            <person name="Mikhailova N."/>
            <person name="Huntemann M."/>
            <person name="Pati A."/>
            <person name="Chen A."/>
            <person name="Palaniappan K."/>
            <person name="Land M."/>
            <person name="Hauser L."/>
            <person name="Brambilla E.M."/>
            <person name="Rohde M."/>
            <person name="Goker M."/>
            <person name="Woyke T."/>
            <person name="Bristow J."/>
            <person name="Eisen J.A."/>
            <person name="Markowitz V."/>
            <person name="Hugenholtz P."/>
            <person name="Kyrpides N.C."/>
            <person name="Klenk H.P."/>
            <person name="Detter J.C."/>
        </authorList>
    </citation>
    <scope>NUCLEOTIDE SEQUENCE [LARGE SCALE GENOMIC DNA]</scope>
    <source>
        <strain evidence="7">ATCC 33096 / DSM 2489 / 6091</strain>
    </source>
</reference>
<dbReference type="GO" id="GO:0008173">
    <property type="term" value="F:RNA methyltransferase activity"/>
    <property type="evidence" value="ECO:0007669"/>
    <property type="project" value="InterPro"/>
</dbReference>
<keyword evidence="2 6" id="KW-0489">Methyltransferase</keyword>
<dbReference type="Proteomes" id="UP000006852">
    <property type="component" value="Chromosome"/>
</dbReference>
<dbReference type="PIRSF" id="PIRSF004808">
    <property type="entry name" value="LasT"/>
    <property type="match status" value="1"/>
</dbReference>
<dbReference type="KEGG" id="tsu:Tresu_0068"/>
<organism evidence="6 7">
    <name type="scientific">Treponema succinifaciens (strain ATCC 33096 / DSM 2489 / 6091)</name>
    <dbReference type="NCBI Taxonomy" id="869209"/>
    <lineage>
        <taxon>Bacteria</taxon>
        <taxon>Pseudomonadati</taxon>
        <taxon>Spirochaetota</taxon>
        <taxon>Spirochaetia</taxon>
        <taxon>Spirochaetales</taxon>
        <taxon>Treponemataceae</taxon>
        <taxon>Treponema</taxon>
    </lineage>
</organism>
<dbReference type="RefSeq" id="WP_013700349.1">
    <property type="nucleotide sequence ID" value="NC_015385.1"/>
</dbReference>
<dbReference type="GO" id="GO:0002128">
    <property type="term" value="P:tRNA nucleoside ribose methylation"/>
    <property type="evidence" value="ECO:0007669"/>
    <property type="project" value="TreeGrafter"/>
</dbReference>
<dbReference type="PANTHER" id="PTHR42786">
    <property type="entry name" value="TRNA/RRNA METHYLTRANSFERASE"/>
    <property type="match status" value="1"/>
</dbReference>
<dbReference type="OrthoDB" id="9806346at2"/>
<feature type="domain" description="tRNA/rRNA methyltransferase SpoU type" evidence="5">
    <location>
        <begin position="6"/>
        <end position="161"/>
    </location>
</feature>
<gene>
    <name evidence="6" type="ordered locus">Tresu_0068</name>
</gene>
<evidence type="ECO:0000256" key="1">
    <source>
        <dbReference type="ARBA" id="ARBA00007228"/>
    </source>
</evidence>
<dbReference type="HOGENOM" id="CLU_056931_0_1_12"/>
<accession>F2NU74</accession>
<protein>
    <submittedName>
        <fullName evidence="6">tRNA/rRNA methyltransferase (SpoU)</fullName>
    </submittedName>
</protein>
<dbReference type="STRING" id="869209.Tresu_0068"/>
<dbReference type="GO" id="GO:0003723">
    <property type="term" value="F:RNA binding"/>
    <property type="evidence" value="ECO:0007669"/>
    <property type="project" value="InterPro"/>
</dbReference>
<dbReference type="eggNOG" id="COG0565">
    <property type="taxonomic scope" value="Bacteria"/>
</dbReference>
<dbReference type="GeneID" id="302997317"/>